<dbReference type="AlphaFoldDB" id="F8DZI7"/>
<feature type="transmembrane region" description="Helical" evidence="1">
    <location>
        <begin position="7"/>
        <end position="23"/>
    </location>
</feature>
<dbReference type="OrthoDB" id="9932493at2"/>
<dbReference type="Proteomes" id="UP000000492">
    <property type="component" value="Chromosome"/>
</dbReference>
<keyword evidence="3" id="KW-1185">Reference proteome</keyword>
<proteinExistence type="predicted"/>
<name>F8DZI7_CORRG</name>
<keyword evidence="1" id="KW-0812">Transmembrane</keyword>
<feature type="transmembrane region" description="Helical" evidence="1">
    <location>
        <begin position="29"/>
        <end position="46"/>
    </location>
</feature>
<organism evidence="2 3">
    <name type="scientific">Corynebacterium resistens (strain DSM 45100 / JCM 12819 / GTC 2026 / SICGH 158)</name>
    <dbReference type="NCBI Taxonomy" id="662755"/>
    <lineage>
        <taxon>Bacteria</taxon>
        <taxon>Bacillati</taxon>
        <taxon>Actinomycetota</taxon>
        <taxon>Actinomycetes</taxon>
        <taxon>Mycobacteriales</taxon>
        <taxon>Corynebacteriaceae</taxon>
        <taxon>Corynebacterium</taxon>
    </lineage>
</organism>
<gene>
    <name evidence="2" type="ordered locus">CRES_1452</name>
</gene>
<keyword evidence="1" id="KW-1133">Transmembrane helix</keyword>
<accession>F8DZI7</accession>
<dbReference type="HOGENOM" id="CLU_2632160_0_0_11"/>
<dbReference type="EMBL" id="CP002857">
    <property type="protein sequence ID" value="AEI09806.1"/>
    <property type="molecule type" value="Genomic_DNA"/>
</dbReference>
<keyword evidence="1" id="KW-0472">Membrane</keyword>
<sequence>MHVIGRLFAGGLVGAALFFLVVGHSFVGAYTVAAAVSLIAVVLAGRKPWPGDGFRFRTLWNIVPVLAFAVAYYLTWF</sequence>
<evidence type="ECO:0000256" key="1">
    <source>
        <dbReference type="SAM" id="Phobius"/>
    </source>
</evidence>
<reference evidence="2 3" key="1">
    <citation type="journal article" date="2012" name="BMC Genomics">
        <title>Complete genome sequence, lifestyle, and multi-drug resistance of the human pathogen Corynebacterium resistens DSM 45100 isolated from blood samples of a leukemia patient.</title>
        <authorList>
            <person name="Schroder J."/>
            <person name="Maus I."/>
            <person name="Meyer K."/>
            <person name="Wordemann S."/>
            <person name="Blom J."/>
            <person name="Jaenicke S."/>
            <person name="Schneider J."/>
            <person name="Trost E."/>
            <person name="Tauch A."/>
        </authorList>
    </citation>
    <scope>NUCLEOTIDE SEQUENCE [LARGE SCALE GENOMIC DNA]</scope>
    <source>
        <strain evidence="3">DSM 45100 / JCM 12819 / CCUG 50093 / GTC 2026 / SICGH 158</strain>
    </source>
</reference>
<evidence type="ECO:0000313" key="2">
    <source>
        <dbReference type="EMBL" id="AEI09806.1"/>
    </source>
</evidence>
<dbReference type="STRING" id="662755.CRES_1452"/>
<protein>
    <submittedName>
        <fullName evidence="2">Membrane protein</fullName>
    </submittedName>
</protein>
<dbReference type="KEGG" id="crd:CRES_1452"/>
<evidence type="ECO:0000313" key="3">
    <source>
        <dbReference type="Proteomes" id="UP000000492"/>
    </source>
</evidence>
<feature type="transmembrane region" description="Helical" evidence="1">
    <location>
        <begin position="58"/>
        <end position="76"/>
    </location>
</feature>
<dbReference type="RefSeq" id="WP_013888816.1">
    <property type="nucleotide sequence ID" value="NC_015673.1"/>
</dbReference>